<feature type="domain" description="Bacterial surface antigen (D15)" evidence="6">
    <location>
        <begin position="464"/>
        <end position="776"/>
    </location>
</feature>
<keyword evidence="8" id="KW-1185">Reference proteome</keyword>
<keyword evidence="5" id="KW-0998">Cell outer membrane</keyword>
<dbReference type="RefSeq" id="WP_150087802.1">
    <property type="nucleotide sequence ID" value="NZ_VWSF01000004.1"/>
</dbReference>
<dbReference type="EMBL" id="VWSF01000004">
    <property type="protein sequence ID" value="KAA5547884.1"/>
    <property type="molecule type" value="Genomic_DNA"/>
</dbReference>
<protein>
    <submittedName>
        <fullName evidence="7">BamA/TamA family outer membrane protein</fullName>
    </submittedName>
</protein>
<keyword evidence="4" id="KW-0472">Membrane</keyword>
<comment type="caution">
    <text evidence="7">The sequence shown here is derived from an EMBL/GenBank/DDBJ whole genome shotgun (WGS) entry which is preliminary data.</text>
</comment>
<keyword evidence="2" id="KW-0812">Transmembrane</keyword>
<evidence type="ECO:0000256" key="1">
    <source>
        <dbReference type="ARBA" id="ARBA00004370"/>
    </source>
</evidence>
<organism evidence="7 8">
    <name type="scientific">Adhaeribacter rhizoryzae</name>
    <dbReference type="NCBI Taxonomy" id="2607907"/>
    <lineage>
        <taxon>Bacteria</taxon>
        <taxon>Pseudomonadati</taxon>
        <taxon>Bacteroidota</taxon>
        <taxon>Cytophagia</taxon>
        <taxon>Cytophagales</taxon>
        <taxon>Hymenobacteraceae</taxon>
        <taxon>Adhaeribacter</taxon>
    </lineage>
</organism>
<dbReference type="InterPro" id="IPR000184">
    <property type="entry name" value="Bac_surfAg_D15"/>
</dbReference>
<reference evidence="7 8" key="1">
    <citation type="submission" date="2019-09" db="EMBL/GenBank/DDBJ databases">
        <title>Genome sequence and assembly of Adhaeribacter sp.</title>
        <authorList>
            <person name="Chhetri G."/>
        </authorList>
    </citation>
    <scope>NUCLEOTIDE SEQUENCE [LARGE SCALE GENOMIC DNA]</scope>
    <source>
        <strain evidence="7 8">DK36</strain>
    </source>
</reference>
<accession>A0A5M6DK04</accession>
<dbReference type="GO" id="GO:0019867">
    <property type="term" value="C:outer membrane"/>
    <property type="evidence" value="ECO:0007669"/>
    <property type="project" value="InterPro"/>
</dbReference>
<dbReference type="Proteomes" id="UP000323426">
    <property type="component" value="Unassembled WGS sequence"/>
</dbReference>
<evidence type="ECO:0000256" key="5">
    <source>
        <dbReference type="ARBA" id="ARBA00023237"/>
    </source>
</evidence>
<dbReference type="AlphaFoldDB" id="A0A5M6DK04"/>
<comment type="subcellular location">
    <subcellularLocation>
        <location evidence="1">Membrane</location>
    </subcellularLocation>
</comment>
<evidence type="ECO:0000313" key="8">
    <source>
        <dbReference type="Proteomes" id="UP000323426"/>
    </source>
</evidence>
<dbReference type="Pfam" id="PF01103">
    <property type="entry name" value="Omp85"/>
    <property type="match status" value="1"/>
</dbReference>
<name>A0A5M6DK04_9BACT</name>
<gene>
    <name evidence="7" type="ORF">F0145_08070</name>
</gene>
<evidence type="ECO:0000256" key="4">
    <source>
        <dbReference type="ARBA" id="ARBA00023136"/>
    </source>
</evidence>
<evidence type="ECO:0000256" key="3">
    <source>
        <dbReference type="ARBA" id="ARBA00022729"/>
    </source>
</evidence>
<dbReference type="PANTHER" id="PTHR12815">
    <property type="entry name" value="SORTING AND ASSEMBLY MACHINERY SAMM50 PROTEIN FAMILY MEMBER"/>
    <property type="match status" value="1"/>
</dbReference>
<dbReference type="PROSITE" id="PS50896">
    <property type="entry name" value="LISH"/>
    <property type="match status" value="1"/>
</dbReference>
<proteinExistence type="predicted"/>
<sequence length="810" mass="94080">MGSCVPTQQLADNEKLLYKIKLRGVEENDLNRIIALYQQRPNRKVLGATPYLSIYYFGKKFYNPKKIEQRLVQKRAEMDQRIKRAGTDTSRIDRLLQKREKKVSRITKHLEEGNSIMLIGEPPVIYDSLKAQATLQQIHNYLNSKGYFKHAASFSTETQNKKLTLNYNIQENVPYTYSQVNYNIKDKAVAAIIDSTRAEALVKVNQHYDEELLVKERDRIELLLKNLGYYQFKKQYIVADVDTSFEPNQVRLQITINNDNDTIPHQLFRLGKVYFKADANLERFGLERDTVLFNRNYYLAYNHRISPRIIDKKIALRPGQRYSLRRTSITNRLLTNLDMFRFLSINYQVDTLNPALLTAYINANPSRRFQETTEAGLSYSANLPGPFGNLRLTARNIFGGAELFEVGVRGGLEGQFALNGRRDNAQRPGSVYTTELGANMAVIFPQFLMPFNTNRLFVRYSPRTRVNLNYTYIDRQEFTRTNQQTTFDYIWQISNQLQHVFTPFDISINSTNNIDPGFSQRLINARPEQNREVPTTYEKSFASSFISSMNYTRVYNTNNYNHTLDATFTRFFIEESGLLGSLAFRGKDSISLNNDYLKVFKYYRFNTDFRRYFKLAHTTFLVSRLNIGLARAFDKNDYLPYDRYYYAGGGTSVRAFRPRRLGPGSYFPISRDSLGRLELEADGVTYRRDIQSEQQGELLLEGNLEYRFNLFSFVNGAVFLDAGNVWMLTKDPARPGSQFEFKDFWKEFAVGTGFGLRFDFTFLIARIDLSAKVYDPSLPLGKRFVLDKTAIFKTDNYYNMAFNLGIGYPF</sequence>
<evidence type="ECO:0000259" key="6">
    <source>
        <dbReference type="Pfam" id="PF01103"/>
    </source>
</evidence>
<evidence type="ECO:0000313" key="7">
    <source>
        <dbReference type="EMBL" id="KAA5547884.1"/>
    </source>
</evidence>
<dbReference type="InterPro" id="IPR006594">
    <property type="entry name" value="LisH"/>
</dbReference>
<dbReference type="PANTHER" id="PTHR12815:SF47">
    <property type="entry name" value="TRANSLOCATION AND ASSEMBLY MODULE SUBUNIT TAMA"/>
    <property type="match status" value="1"/>
</dbReference>
<dbReference type="InterPro" id="IPR039910">
    <property type="entry name" value="D15-like"/>
</dbReference>
<evidence type="ECO:0000256" key="2">
    <source>
        <dbReference type="ARBA" id="ARBA00022692"/>
    </source>
</evidence>
<keyword evidence="3" id="KW-0732">Signal</keyword>
<dbReference type="Gene3D" id="2.40.160.50">
    <property type="entry name" value="membrane protein fhac: a member of the omp85/tpsb transporter family"/>
    <property type="match status" value="1"/>
</dbReference>